<proteinExistence type="predicted"/>
<accession>A0AA90NMT1</accession>
<dbReference type="AlphaFoldDB" id="A0AA90NMT1"/>
<organism evidence="1 2">
    <name type="scientific">Candidatus Endonucleibacter bathymodioli</name>
    <dbReference type="NCBI Taxonomy" id="539814"/>
    <lineage>
        <taxon>Bacteria</taxon>
        <taxon>Pseudomonadati</taxon>
        <taxon>Pseudomonadota</taxon>
        <taxon>Gammaproteobacteria</taxon>
        <taxon>Oceanospirillales</taxon>
        <taxon>Endozoicomonadaceae</taxon>
        <taxon>Candidatus Endonucleibacter</taxon>
    </lineage>
</organism>
<keyword evidence="2" id="KW-1185">Reference proteome</keyword>
<name>A0AA90NMT1_9GAMM</name>
<dbReference type="EMBL" id="JASXSV010000028">
    <property type="protein sequence ID" value="MDP0590049.1"/>
    <property type="molecule type" value="Genomic_DNA"/>
</dbReference>
<evidence type="ECO:0000313" key="2">
    <source>
        <dbReference type="Proteomes" id="UP001178148"/>
    </source>
</evidence>
<comment type="caution">
    <text evidence="1">The sequence shown here is derived from an EMBL/GenBank/DDBJ whole genome shotgun (WGS) entry which is preliminary data.</text>
</comment>
<dbReference type="Proteomes" id="UP001178148">
    <property type="component" value="Unassembled WGS sequence"/>
</dbReference>
<gene>
    <name evidence="1" type="ORF">QS748_13020</name>
</gene>
<protein>
    <submittedName>
        <fullName evidence="1">Uncharacterized protein</fullName>
    </submittedName>
</protein>
<evidence type="ECO:0000313" key="1">
    <source>
        <dbReference type="EMBL" id="MDP0590049.1"/>
    </source>
</evidence>
<sequence length="572" mass="65366">MPNKLSMGIITPTLSSIDIGNVKCKTDNILKNTTKKLIRKLRDTSSDKPLSKRAVTIPVKEPIIYTRSKLDKPLTLNQIYQEQGSKGVSKHLTAKLKDLQPVEQLLVEIKNPEETFEAQSIKKHLNNRLEKEINKIISSITKETQLEKSSKTSESNSPFSRHKLFQPLVNLRNELQKKHELDVFTDQISNIVQKELLDMSGELRGQLVKGTIYGDNITTADEEDLNEHANNNYERNYSDFPENLPTKSCDLAKTIIDLNLHQIHEEIRPKETHITNLKKTNAKKLSSKEKGKVRGKEIRRLEKRIMKLEKRGVLSTLNLEEKYQKLKTENFHKILETTKTELETQAYVGKLTLDVVRGSLGEENAKSQIDDKWDVIKAELDAEIEIIRTVVIDNIHDVQDFKMMQVSNNEVVCDGVINNDNTIDNNLAVDTSPIYDTIDDDLVMHTSAIYDDIDNNARVDASVIYDNVAKNSEVSMPRIFGLGNNKIINIFNKVVAIINTDIINHMRLGQTEPRRLTITTMPSLDIYINENKDGSLNIKYDAQNVKSKVLVLEFRGALDKLINEKWKEARRY</sequence>
<reference evidence="1 2" key="1">
    <citation type="journal article" date="2023" name="bioRxiv">
        <title>An intranuclear bacterial parasite of deep-sea mussels expresses apoptosis inhibitors acquired from its host.</title>
        <authorList>
            <person name="Gonzalez Porras M.A."/>
            <person name="Assie A."/>
            <person name="Tietjen M."/>
            <person name="Violette M."/>
            <person name="Kleiner M."/>
            <person name="Gruber-Vodicka H."/>
            <person name="Dubilier N."/>
            <person name="Leisch N."/>
        </authorList>
    </citation>
    <scope>NUCLEOTIDE SEQUENCE [LARGE SCALE GENOMIC DNA]</scope>
    <source>
        <strain evidence="1">IAP13</strain>
    </source>
</reference>